<dbReference type="AlphaFoldDB" id="A0AA41VJV9"/>
<evidence type="ECO:0000313" key="2">
    <source>
        <dbReference type="EMBL" id="MCL7042520.1"/>
    </source>
</evidence>
<keyword evidence="1" id="KW-0472">Membrane</keyword>
<protein>
    <submittedName>
        <fullName evidence="2">Uncharacterized protein</fullName>
    </submittedName>
</protein>
<keyword evidence="3" id="KW-1185">Reference proteome</keyword>
<keyword evidence="1" id="KW-1133">Transmembrane helix</keyword>
<feature type="transmembrane region" description="Helical" evidence="1">
    <location>
        <begin position="57"/>
        <end position="87"/>
    </location>
</feature>
<dbReference type="EMBL" id="JAJJMA010236312">
    <property type="protein sequence ID" value="MCL7042520.1"/>
    <property type="molecule type" value="Genomic_DNA"/>
</dbReference>
<organism evidence="2 3">
    <name type="scientific">Papaver nudicaule</name>
    <name type="common">Iceland poppy</name>
    <dbReference type="NCBI Taxonomy" id="74823"/>
    <lineage>
        <taxon>Eukaryota</taxon>
        <taxon>Viridiplantae</taxon>
        <taxon>Streptophyta</taxon>
        <taxon>Embryophyta</taxon>
        <taxon>Tracheophyta</taxon>
        <taxon>Spermatophyta</taxon>
        <taxon>Magnoliopsida</taxon>
        <taxon>Ranunculales</taxon>
        <taxon>Papaveraceae</taxon>
        <taxon>Papaveroideae</taxon>
        <taxon>Papaver</taxon>
    </lineage>
</organism>
<dbReference type="Proteomes" id="UP001177140">
    <property type="component" value="Unassembled WGS sequence"/>
</dbReference>
<evidence type="ECO:0000313" key="3">
    <source>
        <dbReference type="Proteomes" id="UP001177140"/>
    </source>
</evidence>
<reference evidence="2" key="1">
    <citation type="submission" date="2022-03" db="EMBL/GenBank/DDBJ databases">
        <title>A functionally conserved STORR gene fusion in Papaver species that diverged 16.8 million years ago.</title>
        <authorList>
            <person name="Catania T."/>
        </authorList>
    </citation>
    <scope>NUCLEOTIDE SEQUENCE</scope>
    <source>
        <strain evidence="2">S-191538</strain>
    </source>
</reference>
<proteinExistence type="predicted"/>
<accession>A0AA41VJV9</accession>
<evidence type="ECO:0000256" key="1">
    <source>
        <dbReference type="SAM" id="Phobius"/>
    </source>
</evidence>
<name>A0AA41VJV9_PAPNU</name>
<gene>
    <name evidence="2" type="ORF">MKW94_017665</name>
</gene>
<sequence length="168" mass="18878">MMHYSSRVPLYSLRHVLNTKCVALLYMYNSLVWFFSREKLGILGSSFVMDKTEQNNFLEGILGASTIWLSFCCGGACFFIQALSIVGSHDPLVQHSLVVLYWVFGASFIINTLCVSITIALRLKFGDDILSNLKFSHIISIGLSFLLMVLGYGLLIAFNIQGCWAFQR</sequence>
<feature type="transmembrane region" description="Helical" evidence="1">
    <location>
        <begin position="99"/>
        <end position="123"/>
    </location>
</feature>
<feature type="transmembrane region" description="Helical" evidence="1">
    <location>
        <begin position="135"/>
        <end position="158"/>
    </location>
</feature>
<feature type="transmembrane region" description="Helical" evidence="1">
    <location>
        <begin position="15"/>
        <end position="36"/>
    </location>
</feature>
<keyword evidence="1" id="KW-0812">Transmembrane</keyword>
<comment type="caution">
    <text evidence="2">The sequence shown here is derived from an EMBL/GenBank/DDBJ whole genome shotgun (WGS) entry which is preliminary data.</text>
</comment>